<keyword evidence="4" id="KW-0808">Transferase</keyword>
<dbReference type="EMBL" id="JAWWNJ010000055">
    <property type="protein sequence ID" value="KAK7015033.1"/>
    <property type="molecule type" value="Genomic_DNA"/>
</dbReference>
<feature type="domain" description="MRNA cap 0 methyltransferase" evidence="13">
    <location>
        <begin position="163"/>
        <end position="455"/>
    </location>
</feature>
<keyword evidence="15" id="KW-1185">Reference proteome</keyword>
<dbReference type="EC" id="2.1.1.56" evidence="2"/>
<evidence type="ECO:0000313" key="14">
    <source>
        <dbReference type="EMBL" id="KAK7015033.1"/>
    </source>
</evidence>
<accession>A0AAW0AP67</accession>
<evidence type="ECO:0000256" key="4">
    <source>
        <dbReference type="ARBA" id="ARBA00022679"/>
    </source>
</evidence>
<comment type="function">
    <text evidence="1">Responsible for methylating the 5'-cap structure of mRNAs.</text>
</comment>
<evidence type="ECO:0000313" key="15">
    <source>
        <dbReference type="Proteomes" id="UP001362999"/>
    </source>
</evidence>
<keyword evidence="7" id="KW-0506">mRNA capping</keyword>
<dbReference type="PANTHER" id="PTHR12189">
    <property type="entry name" value="MRNA GUANINE-7- METHYLTRANSFERASE"/>
    <property type="match status" value="1"/>
</dbReference>
<dbReference type="InterPro" id="IPR029063">
    <property type="entry name" value="SAM-dependent_MTases_sf"/>
</dbReference>
<evidence type="ECO:0000256" key="1">
    <source>
        <dbReference type="ARBA" id="ARBA00003378"/>
    </source>
</evidence>
<keyword evidence="7" id="KW-0507">mRNA processing</keyword>
<evidence type="ECO:0000256" key="3">
    <source>
        <dbReference type="ARBA" id="ARBA00022603"/>
    </source>
</evidence>
<evidence type="ECO:0000256" key="7">
    <source>
        <dbReference type="ARBA" id="ARBA00023042"/>
    </source>
</evidence>
<evidence type="ECO:0000256" key="8">
    <source>
        <dbReference type="ARBA" id="ARBA00032772"/>
    </source>
</evidence>
<dbReference type="Proteomes" id="UP001362999">
    <property type="component" value="Unassembled WGS sequence"/>
</dbReference>
<dbReference type="Pfam" id="PF03291">
    <property type="entry name" value="mRNA_G-N7_MeTrfase"/>
    <property type="match status" value="1"/>
</dbReference>
<dbReference type="PROSITE" id="PS51562">
    <property type="entry name" value="RNA_CAP0_MT"/>
    <property type="match status" value="1"/>
</dbReference>
<evidence type="ECO:0000256" key="5">
    <source>
        <dbReference type="ARBA" id="ARBA00022691"/>
    </source>
</evidence>
<evidence type="ECO:0000259" key="13">
    <source>
        <dbReference type="PROSITE" id="PS51562"/>
    </source>
</evidence>
<dbReference type="GO" id="GO:0004482">
    <property type="term" value="F:mRNA 5'-cap (guanine-N7-)-methyltransferase activity"/>
    <property type="evidence" value="ECO:0007669"/>
    <property type="project" value="UniProtKB-EC"/>
</dbReference>
<dbReference type="PANTHER" id="PTHR12189:SF2">
    <property type="entry name" value="MRNA CAP GUANINE-N7 METHYLTRANSFERASE"/>
    <property type="match status" value="1"/>
</dbReference>
<evidence type="ECO:0000256" key="11">
    <source>
        <dbReference type="ARBA" id="ARBA00049739"/>
    </source>
</evidence>
<comment type="catalytic activity">
    <reaction evidence="10">
        <text>a 5'-end (5'-triphosphoguanosine)-ribonucleoside in mRNA + S-adenosyl-L-methionine = a 5'-end (N(7)-methyl 5'-triphosphoguanosine)-ribonucleoside in mRNA + S-adenosyl-L-homocysteine</text>
        <dbReference type="Rhea" id="RHEA:67008"/>
        <dbReference type="Rhea" id="RHEA-COMP:17166"/>
        <dbReference type="Rhea" id="RHEA-COMP:17167"/>
        <dbReference type="ChEBI" id="CHEBI:57856"/>
        <dbReference type="ChEBI" id="CHEBI:59789"/>
        <dbReference type="ChEBI" id="CHEBI:156461"/>
        <dbReference type="ChEBI" id="CHEBI:167617"/>
        <dbReference type="EC" id="2.1.1.56"/>
    </reaction>
</comment>
<name>A0AAW0AP67_9AGAR</name>
<organism evidence="14 15">
    <name type="scientific">Favolaschia claudopus</name>
    <dbReference type="NCBI Taxonomy" id="2862362"/>
    <lineage>
        <taxon>Eukaryota</taxon>
        <taxon>Fungi</taxon>
        <taxon>Dikarya</taxon>
        <taxon>Basidiomycota</taxon>
        <taxon>Agaricomycotina</taxon>
        <taxon>Agaricomycetes</taxon>
        <taxon>Agaricomycetidae</taxon>
        <taxon>Agaricales</taxon>
        <taxon>Marasmiineae</taxon>
        <taxon>Mycenaceae</taxon>
        <taxon>Favolaschia</taxon>
    </lineage>
</organism>
<dbReference type="AlphaFoldDB" id="A0AAW0AP67"/>
<dbReference type="GO" id="GO:0005634">
    <property type="term" value="C:nucleus"/>
    <property type="evidence" value="ECO:0007669"/>
    <property type="project" value="TreeGrafter"/>
</dbReference>
<keyword evidence="6" id="KW-0694">RNA-binding</keyword>
<evidence type="ECO:0000256" key="10">
    <source>
        <dbReference type="ARBA" id="ARBA00044712"/>
    </source>
</evidence>
<proteinExistence type="predicted"/>
<reference evidence="14 15" key="1">
    <citation type="journal article" date="2024" name="J Genomics">
        <title>Draft genome sequencing and assembly of Favolaschia claudopus CIRM-BRFM 2984 isolated from oak limbs.</title>
        <authorList>
            <person name="Navarro D."/>
            <person name="Drula E."/>
            <person name="Chaduli D."/>
            <person name="Cazenave R."/>
            <person name="Ahrendt S."/>
            <person name="Wang J."/>
            <person name="Lipzen A."/>
            <person name="Daum C."/>
            <person name="Barry K."/>
            <person name="Grigoriev I.V."/>
            <person name="Favel A."/>
            <person name="Rosso M.N."/>
            <person name="Martin F."/>
        </authorList>
    </citation>
    <scope>NUCLEOTIDE SEQUENCE [LARGE SCALE GENOMIC DNA]</scope>
    <source>
        <strain evidence="14 15">CIRM-BRFM 2984</strain>
    </source>
</reference>
<protein>
    <recommendedName>
        <fullName evidence="11">mRNA cap guanine-N(7) methyltransferase</fullName>
        <ecNumber evidence="2">2.1.1.56</ecNumber>
    </recommendedName>
    <alternativeName>
        <fullName evidence="8">mRNA (guanine-N(7))-methyltransferase</fullName>
    </alternativeName>
    <alternativeName>
        <fullName evidence="9">mRNA cap methyltransferase</fullName>
    </alternativeName>
</protein>
<evidence type="ECO:0000256" key="9">
    <source>
        <dbReference type="ARBA" id="ARBA00033387"/>
    </source>
</evidence>
<evidence type="ECO:0000256" key="12">
    <source>
        <dbReference type="SAM" id="MobiDB-lite"/>
    </source>
</evidence>
<dbReference type="Gene3D" id="3.40.50.150">
    <property type="entry name" value="Vaccinia Virus protein VP39"/>
    <property type="match status" value="1"/>
</dbReference>
<keyword evidence="3 14" id="KW-0489">Methyltransferase</keyword>
<dbReference type="CDD" id="cd02440">
    <property type="entry name" value="AdoMet_MTases"/>
    <property type="match status" value="1"/>
</dbReference>
<gene>
    <name evidence="14" type="ORF">R3P38DRAFT_2999074</name>
</gene>
<evidence type="ECO:0000256" key="6">
    <source>
        <dbReference type="ARBA" id="ARBA00022884"/>
    </source>
</evidence>
<evidence type="ECO:0000256" key="2">
    <source>
        <dbReference type="ARBA" id="ARBA00011926"/>
    </source>
</evidence>
<dbReference type="GO" id="GO:0003723">
    <property type="term" value="F:RNA binding"/>
    <property type="evidence" value="ECO:0007669"/>
    <property type="project" value="UniProtKB-KW"/>
</dbReference>
<sequence length="455" mass="50725">MPAFDPVRDAVLNSPVTPSQNIAFLKSPPQSPSIPLTRRPTGLAALLNADPSPRTSSITHLLRNDDDNRLAAAPAIRKSLMYNPRNRISPADSVLKPMSQAEMKMYKSYEGKGAALLAKRKRSPEPDVDPEQPPAKKHAGDVGVVVQHYNARPDVGVAQRETSPIIGLKSFNNWVKSVLISRFAHPALAASKVTVSRGTGRAASSRGKVLDMGCGKGGDLTKWAKARVAEVLAVDIASVSVDQARARWQQMRAPTFDASFAALDCYTEPLSKAFSPAKLGTPFDVVSMQFCMHYAFESIQKARCMLENVSRWLRPGGTFLGTIPNAEQLLQNLDSLPPDATDLTFGNDVYKIRFEKRRHKSMFGHKYWFYLQDAVDDVPEYIVVWDNFVQMAAEYGLHLKFREEFHDVFSEHREHPEFGPLMVRMKVVDANGESAMDEDQWEAANIYIAFAFEKR</sequence>
<keyword evidence="5" id="KW-0949">S-adenosyl-L-methionine</keyword>
<dbReference type="InterPro" id="IPR004971">
    <property type="entry name" value="mRNA_G-N7_MeTrfase_dom"/>
</dbReference>
<comment type="caution">
    <text evidence="14">The sequence shown here is derived from an EMBL/GenBank/DDBJ whole genome shotgun (WGS) entry which is preliminary data.</text>
</comment>
<dbReference type="SUPFAM" id="SSF53335">
    <property type="entry name" value="S-adenosyl-L-methionine-dependent methyltransferases"/>
    <property type="match status" value="1"/>
</dbReference>
<feature type="region of interest" description="Disordered" evidence="12">
    <location>
        <begin position="117"/>
        <end position="139"/>
    </location>
</feature>
<dbReference type="InterPro" id="IPR039753">
    <property type="entry name" value="RG7MT1"/>
</dbReference>